<dbReference type="GO" id="GO:0022857">
    <property type="term" value="F:transmembrane transporter activity"/>
    <property type="evidence" value="ECO:0007669"/>
    <property type="project" value="InterPro"/>
</dbReference>
<evidence type="ECO:0000256" key="6">
    <source>
        <dbReference type="SAM" id="MobiDB-lite"/>
    </source>
</evidence>
<feature type="transmembrane region" description="Helical" evidence="7">
    <location>
        <begin position="302"/>
        <end position="320"/>
    </location>
</feature>
<evidence type="ECO:0000256" key="2">
    <source>
        <dbReference type="ARBA" id="ARBA00007635"/>
    </source>
</evidence>
<dbReference type="AlphaFoldDB" id="A0A3B6DPG4"/>
<name>A0A3B6DPG4_WHEAT</name>
<evidence type="ECO:0000256" key="1">
    <source>
        <dbReference type="ARBA" id="ARBA00004141"/>
    </source>
</evidence>
<dbReference type="EnsemblPlants" id="TraesCS2D02G506100.2">
    <property type="protein sequence ID" value="TraesCS2D02G506100.2"/>
    <property type="gene ID" value="TraesCS2D02G506100"/>
</dbReference>
<dbReference type="InterPro" id="IPR030184">
    <property type="entry name" value="WAT1-related"/>
</dbReference>
<dbReference type="InterPro" id="IPR000620">
    <property type="entry name" value="EamA_dom"/>
</dbReference>
<keyword evidence="5 7" id="KW-0472">Membrane</keyword>
<proteinExistence type="inferred from homology"/>
<feature type="region of interest" description="Disordered" evidence="6">
    <location>
        <begin position="343"/>
        <end position="372"/>
    </location>
</feature>
<keyword evidence="3 7" id="KW-0812">Transmembrane</keyword>
<feature type="transmembrane region" description="Helical" evidence="7">
    <location>
        <begin position="276"/>
        <end position="296"/>
    </location>
</feature>
<evidence type="ECO:0000313" key="10">
    <source>
        <dbReference type="Proteomes" id="UP000019116"/>
    </source>
</evidence>
<evidence type="ECO:0000313" key="9">
    <source>
        <dbReference type="EnsemblPlants" id="TraesCS2D02G506100.2"/>
    </source>
</evidence>
<dbReference type="Pfam" id="PF00892">
    <property type="entry name" value="EamA"/>
    <property type="match status" value="2"/>
</dbReference>
<accession>A0A3B6DPG4</accession>
<organism evidence="9">
    <name type="scientific">Triticum aestivum</name>
    <name type="common">Wheat</name>
    <dbReference type="NCBI Taxonomy" id="4565"/>
    <lineage>
        <taxon>Eukaryota</taxon>
        <taxon>Viridiplantae</taxon>
        <taxon>Streptophyta</taxon>
        <taxon>Embryophyta</taxon>
        <taxon>Tracheophyta</taxon>
        <taxon>Spermatophyta</taxon>
        <taxon>Magnoliopsida</taxon>
        <taxon>Liliopsida</taxon>
        <taxon>Poales</taxon>
        <taxon>Poaceae</taxon>
        <taxon>BOP clade</taxon>
        <taxon>Pooideae</taxon>
        <taxon>Triticodae</taxon>
        <taxon>Triticeae</taxon>
        <taxon>Triticinae</taxon>
        <taxon>Triticum</taxon>
    </lineage>
</organism>
<dbReference type="SUPFAM" id="SSF103481">
    <property type="entry name" value="Multidrug resistance efflux transporter EmrE"/>
    <property type="match status" value="2"/>
</dbReference>
<evidence type="ECO:0000256" key="4">
    <source>
        <dbReference type="ARBA" id="ARBA00022989"/>
    </source>
</evidence>
<feature type="domain" description="EamA" evidence="8">
    <location>
        <begin position="181"/>
        <end position="319"/>
    </location>
</feature>
<evidence type="ECO:0000256" key="7">
    <source>
        <dbReference type="SAM" id="Phobius"/>
    </source>
</evidence>
<feature type="transmembrane region" description="Helical" evidence="7">
    <location>
        <begin position="131"/>
        <end position="152"/>
    </location>
</feature>
<evidence type="ECO:0000259" key="8">
    <source>
        <dbReference type="Pfam" id="PF00892"/>
    </source>
</evidence>
<feature type="transmembrane region" description="Helical" evidence="7">
    <location>
        <begin position="9"/>
        <end position="30"/>
    </location>
</feature>
<feature type="transmembrane region" description="Helical" evidence="7">
    <location>
        <begin position="211"/>
        <end position="231"/>
    </location>
</feature>
<sequence length="501" mass="55311">MEVDGKKPYVIAVIIQVIATGMLVTSKAAYNQGFNTYVFVFYRQAAASLLLLPLAIVLERKNIRLISFRLLMKLFLYALFGTTFSLNLYNVSLKLTSATVGSATSNSMPVVTFIIALLLRMEVVKLRSPSGIAKVAGVGLCLAGVLAIAFYVGPSLDPVNHHRAFAVANGEADAKRGTWIMGTLLMVLVNVTWSLWIVLQAALLKEFPHKLLVTATQCAFSAGQCFVVAAVAERDFSRWQLGFDVTLVAVLYTGFVVTGVSYYLQAWCADMRGPVFLAVWNPLCFVFTIFCSSFFLGEIVHLGSILGGILLVGGLYSVLWGKSKENRTGPCGEPIMMIHGVGDGKSADEEEKNARSKQVNGEMEHDKEATDGGKGLLRDRVLHQAHQLRGWHALRPAAVLEARCVEAVHAQRQRVREHVRRLPQLVRRLVQRQHVRLCPRLQLLQYLQPLRRKVPPPFLLILPPLGHWSSSATHSAPTPPVPRATCVGTEMRLLDVYAMKV</sequence>
<feature type="transmembrane region" description="Helical" evidence="7">
    <location>
        <begin position="95"/>
        <end position="119"/>
    </location>
</feature>
<keyword evidence="4 7" id="KW-1133">Transmembrane helix</keyword>
<reference evidence="9" key="2">
    <citation type="submission" date="2018-10" db="UniProtKB">
        <authorList>
            <consortium name="EnsemblPlants"/>
        </authorList>
    </citation>
    <scope>IDENTIFICATION</scope>
</reference>
<feature type="transmembrane region" description="Helical" evidence="7">
    <location>
        <begin position="36"/>
        <end position="58"/>
    </location>
</feature>
<feature type="compositionally biased region" description="Basic and acidic residues" evidence="6">
    <location>
        <begin position="362"/>
        <end position="372"/>
    </location>
</feature>
<dbReference type="Gramene" id="TraesCS2D02G506100.2">
    <property type="protein sequence ID" value="TraesCS2D02G506100.2"/>
    <property type="gene ID" value="TraesCS2D02G506100"/>
</dbReference>
<feature type="transmembrane region" description="Helical" evidence="7">
    <location>
        <begin position="70"/>
        <end position="89"/>
    </location>
</feature>
<feature type="domain" description="EamA" evidence="8">
    <location>
        <begin position="9"/>
        <end position="148"/>
    </location>
</feature>
<keyword evidence="10" id="KW-1185">Reference proteome</keyword>
<dbReference type="OrthoDB" id="1718296at2759"/>
<reference evidence="9" key="1">
    <citation type="submission" date="2018-08" db="EMBL/GenBank/DDBJ databases">
        <authorList>
            <person name="Rossello M."/>
        </authorList>
    </citation>
    <scope>NUCLEOTIDE SEQUENCE [LARGE SCALE GENOMIC DNA]</scope>
    <source>
        <strain evidence="9">cv. Chinese Spring</strain>
    </source>
</reference>
<protein>
    <recommendedName>
        <fullName evidence="8">EamA domain-containing protein</fullName>
    </recommendedName>
</protein>
<dbReference type="PaxDb" id="4565-Traes_2DL_EA93B788F.2"/>
<feature type="transmembrane region" description="Helical" evidence="7">
    <location>
        <begin position="243"/>
        <end position="264"/>
    </location>
</feature>
<evidence type="ECO:0000256" key="5">
    <source>
        <dbReference type="ARBA" id="ARBA00023136"/>
    </source>
</evidence>
<dbReference type="InterPro" id="IPR037185">
    <property type="entry name" value="EmrE-like"/>
</dbReference>
<evidence type="ECO:0000256" key="3">
    <source>
        <dbReference type="ARBA" id="ARBA00022692"/>
    </source>
</evidence>
<dbReference type="GO" id="GO:0005886">
    <property type="term" value="C:plasma membrane"/>
    <property type="evidence" value="ECO:0000318"/>
    <property type="project" value="GO_Central"/>
</dbReference>
<feature type="transmembrane region" description="Helical" evidence="7">
    <location>
        <begin position="179"/>
        <end position="199"/>
    </location>
</feature>
<comment type="subcellular location">
    <subcellularLocation>
        <location evidence="1">Membrane</location>
        <topology evidence="1">Multi-pass membrane protein</topology>
    </subcellularLocation>
</comment>
<dbReference type="Gramene" id="TraesCS2D03G1128600.2">
    <property type="protein sequence ID" value="TraesCS2D03G1128600.2.CDS"/>
    <property type="gene ID" value="TraesCS2D03G1128600"/>
</dbReference>
<comment type="similarity">
    <text evidence="2">Belongs to the drug/metabolite transporter (DMT) superfamily. Plant drug/metabolite exporter (P-DME) (TC 2.A.7.4) family.</text>
</comment>
<dbReference type="PANTHER" id="PTHR31218">
    <property type="entry name" value="WAT1-RELATED PROTEIN"/>
    <property type="match status" value="1"/>
</dbReference>
<dbReference type="Proteomes" id="UP000019116">
    <property type="component" value="Chromosome 2D"/>
</dbReference>